<evidence type="ECO:0000313" key="2">
    <source>
        <dbReference type="EMBL" id="GBP66392.1"/>
    </source>
</evidence>
<keyword evidence="3" id="KW-1185">Reference proteome</keyword>
<dbReference type="Proteomes" id="UP000299102">
    <property type="component" value="Unassembled WGS sequence"/>
</dbReference>
<organism evidence="2 3">
    <name type="scientific">Eumeta variegata</name>
    <name type="common">Bagworm moth</name>
    <name type="synonym">Eumeta japonica</name>
    <dbReference type="NCBI Taxonomy" id="151549"/>
    <lineage>
        <taxon>Eukaryota</taxon>
        <taxon>Metazoa</taxon>
        <taxon>Ecdysozoa</taxon>
        <taxon>Arthropoda</taxon>
        <taxon>Hexapoda</taxon>
        <taxon>Insecta</taxon>
        <taxon>Pterygota</taxon>
        <taxon>Neoptera</taxon>
        <taxon>Endopterygota</taxon>
        <taxon>Lepidoptera</taxon>
        <taxon>Glossata</taxon>
        <taxon>Ditrysia</taxon>
        <taxon>Tineoidea</taxon>
        <taxon>Psychidae</taxon>
        <taxon>Oiketicinae</taxon>
        <taxon>Eumeta</taxon>
    </lineage>
</organism>
<evidence type="ECO:0000313" key="3">
    <source>
        <dbReference type="Proteomes" id="UP000299102"/>
    </source>
</evidence>
<feature type="compositionally biased region" description="Basic residues" evidence="1">
    <location>
        <begin position="8"/>
        <end position="25"/>
    </location>
</feature>
<proteinExistence type="predicted"/>
<reference evidence="2 3" key="1">
    <citation type="journal article" date="2019" name="Commun. Biol.">
        <title>The bagworm genome reveals a unique fibroin gene that provides high tensile strength.</title>
        <authorList>
            <person name="Kono N."/>
            <person name="Nakamura H."/>
            <person name="Ohtoshi R."/>
            <person name="Tomita M."/>
            <person name="Numata K."/>
            <person name="Arakawa K."/>
        </authorList>
    </citation>
    <scope>NUCLEOTIDE SEQUENCE [LARGE SCALE GENOMIC DNA]</scope>
</reference>
<dbReference type="EMBL" id="BGZK01000955">
    <property type="protein sequence ID" value="GBP66392.1"/>
    <property type="molecule type" value="Genomic_DNA"/>
</dbReference>
<name>A0A4C1XTR1_EUMVA</name>
<dbReference type="AlphaFoldDB" id="A0A4C1XTR1"/>
<sequence>MSIECPLRRSRRRRRADAVSNRRRRARGRVACAWGGRRGCLESRRRPGPRPRASSALRALPLTLNFIFVCLSDYTSGLRTCGRCSHSAIYARVTSTANRKHRDP</sequence>
<protein>
    <submittedName>
        <fullName evidence="2">Uncharacterized protein</fullName>
    </submittedName>
</protein>
<accession>A0A4C1XTR1</accession>
<gene>
    <name evidence="2" type="ORF">EVAR_88502_1</name>
</gene>
<comment type="caution">
    <text evidence="2">The sequence shown here is derived from an EMBL/GenBank/DDBJ whole genome shotgun (WGS) entry which is preliminary data.</text>
</comment>
<feature type="region of interest" description="Disordered" evidence="1">
    <location>
        <begin position="1"/>
        <end position="25"/>
    </location>
</feature>
<evidence type="ECO:0000256" key="1">
    <source>
        <dbReference type="SAM" id="MobiDB-lite"/>
    </source>
</evidence>